<keyword evidence="2" id="KW-1185">Reference proteome</keyword>
<accession>Q6M8V1</accession>
<dbReference type="GeneID" id="92792283"/>
<dbReference type="EMBL" id="BA000036">
    <property type="protein sequence ID" value="BAB97441.1"/>
    <property type="molecule type" value="Genomic_DNA"/>
</dbReference>
<evidence type="ECO:0000313" key="2">
    <source>
        <dbReference type="Proteomes" id="UP000000582"/>
    </source>
</evidence>
<reference evidence="2" key="1">
    <citation type="journal article" date="2003" name="Appl. Microbiol. Biotechnol.">
        <title>The Corynebacterium glutamicum genome: features and impacts on biotechnological processes.</title>
        <authorList>
            <person name="Ikeda M."/>
            <person name="Nakagawa S."/>
        </authorList>
    </citation>
    <scope>NUCLEOTIDE SEQUENCE [LARGE SCALE GENOMIC DNA]</scope>
    <source>
        <strain evidence="2">ATCC 13032 / DSM 20300 / BCRC 11384 / JCM 1318 / LMG 3730 / NCIMB 10025</strain>
    </source>
</reference>
<evidence type="ECO:0008006" key="3">
    <source>
        <dbReference type="Google" id="ProtNLM"/>
    </source>
</evidence>
<dbReference type="KEGG" id="cgl:Cgl0048"/>
<gene>
    <name evidence="1" type="ordered locus">Cgl0048</name>
</gene>
<dbReference type="eggNOG" id="ENOG5030TKF">
    <property type="taxonomic scope" value="Bacteria"/>
</dbReference>
<dbReference type="Proteomes" id="UP000000582">
    <property type="component" value="Chromosome"/>
</dbReference>
<dbReference type="PATRIC" id="fig|196627.13.peg.49"/>
<name>Q8NU91_CORGL</name>
<evidence type="ECO:0000313" key="1">
    <source>
        <dbReference type="EMBL" id="BAB97441.1"/>
    </source>
</evidence>
<dbReference type="BioCyc" id="CORYNE:G18NG-9594-MONOMER"/>
<dbReference type="DNASU" id="1021117"/>
<protein>
    <recommendedName>
        <fullName evidence="3">Heme peroxidase</fullName>
    </recommendedName>
</protein>
<accession>Q8NU91</accession>
<proteinExistence type="predicted"/>
<dbReference type="HOGENOM" id="CLU_090254_0_0_11"/>
<organism evidence="1 2">
    <name type="scientific">Corynebacterium glutamicum (strain ATCC 13032 / DSM 20300 / JCM 1318 / BCRC 11384 / CCUG 27702 / LMG 3730 / NBRC 12168 / NCIMB 10025 / NRRL B-2784 / 534)</name>
    <dbReference type="NCBI Taxonomy" id="196627"/>
    <lineage>
        <taxon>Bacteria</taxon>
        <taxon>Bacillati</taxon>
        <taxon>Actinomycetota</taxon>
        <taxon>Actinomycetes</taxon>
        <taxon>Mycobacteriales</taxon>
        <taxon>Corynebacteriaceae</taxon>
        <taxon>Corynebacterium</taxon>
    </lineage>
</organism>
<dbReference type="AlphaFoldDB" id="Q8NU91"/>
<dbReference type="OrthoDB" id="2962349at2"/>
<dbReference type="RefSeq" id="WP_011013346.1">
    <property type="nucleotide sequence ID" value="NC_003450.3"/>
</dbReference>
<sequence length="240" mass="27576">MIHEQDVQKLLNYITSHFGVDPERWFHPEGYQSIALAILDSIYSTGNRYTGVLNLVNRYCGLRANEGSHPEADTATDLIETFYRWGGVDEFVLKTNNRWRTSSKIHAPYKAYAALEAAKVLAGHSIESISDVVGRFDSRESREHSDIAREWLMITGQSSALTWSYFLMLVGVPGVKADRMIVRFVTHVLERPKEISRHEASRLIEEVADIMCVNYIYLDHTIWRFQSGRPYLQEDSSPFE</sequence>
<dbReference type="KEGG" id="cgb:cg0065"/>